<evidence type="ECO:0000313" key="6">
    <source>
        <dbReference type="EMBL" id="QKJ25817.1"/>
    </source>
</evidence>
<dbReference type="SUPFAM" id="SSF88723">
    <property type="entry name" value="PIN domain-like"/>
    <property type="match status" value="1"/>
</dbReference>
<evidence type="ECO:0000256" key="2">
    <source>
        <dbReference type="ARBA" id="ARBA00022723"/>
    </source>
</evidence>
<evidence type="ECO:0000259" key="5">
    <source>
        <dbReference type="Pfam" id="PF01850"/>
    </source>
</evidence>
<protein>
    <submittedName>
        <fullName evidence="6">Type II toxin-antitoxin system VapC family toxin</fullName>
    </submittedName>
</protein>
<dbReference type="Gene3D" id="3.40.50.1010">
    <property type="entry name" value="5'-nuclease"/>
    <property type="match status" value="1"/>
</dbReference>
<name>A0A7D4UBC3_9MICO</name>
<evidence type="ECO:0000256" key="4">
    <source>
        <dbReference type="ARBA" id="ARBA00022842"/>
    </source>
</evidence>
<dbReference type="RefSeq" id="WP_173494113.1">
    <property type="nucleotide sequence ID" value="NZ_CP054056.1"/>
</dbReference>
<dbReference type="Proteomes" id="UP000501003">
    <property type="component" value="Chromosome"/>
</dbReference>
<dbReference type="AlphaFoldDB" id="A0A7D4UBC3"/>
<dbReference type="InterPro" id="IPR002716">
    <property type="entry name" value="PIN_dom"/>
</dbReference>
<sequence>MAKGFLLDTQVLYWLGEDPGYIGRVTTKILERQDLYFSSVSVAELSFKMRFGKLKFDLSILELWQSEGILPLNFNIEAGTAFSRFSPEWVPDPFDRQIMAVAAANNLSLITSDSRILSQNFDWILDATK</sequence>
<accession>A0A7D4UBC3</accession>
<evidence type="ECO:0000256" key="3">
    <source>
        <dbReference type="ARBA" id="ARBA00022801"/>
    </source>
</evidence>
<dbReference type="GO" id="GO:0046872">
    <property type="term" value="F:metal ion binding"/>
    <property type="evidence" value="ECO:0007669"/>
    <property type="project" value="UniProtKB-KW"/>
</dbReference>
<dbReference type="GO" id="GO:0004518">
    <property type="term" value="F:nuclease activity"/>
    <property type="evidence" value="ECO:0007669"/>
    <property type="project" value="UniProtKB-KW"/>
</dbReference>
<dbReference type="EMBL" id="CP054056">
    <property type="protein sequence ID" value="QKJ25817.1"/>
    <property type="molecule type" value="Genomic_DNA"/>
</dbReference>
<dbReference type="KEGG" id="aqg:HRU87_06595"/>
<dbReference type="InterPro" id="IPR029060">
    <property type="entry name" value="PIN-like_dom_sf"/>
</dbReference>
<evidence type="ECO:0000256" key="1">
    <source>
        <dbReference type="ARBA" id="ARBA00022722"/>
    </source>
</evidence>
<dbReference type="PANTHER" id="PTHR36173">
    <property type="entry name" value="RIBONUCLEASE VAPC16-RELATED"/>
    <property type="match status" value="1"/>
</dbReference>
<proteinExistence type="predicted"/>
<reference evidence="6 7" key="1">
    <citation type="submission" date="2020-05" db="EMBL/GenBank/DDBJ databases">
        <title>Aquirufa sp. strain 15G-AUS-rot a new Aquirufa species.</title>
        <authorList>
            <person name="Pitt A."/>
            <person name="Hahn M.W."/>
        </authorList>
    </citation>
    <scope>NUCLEOTIDE SEQUENCE [LARGE SCALE GENOMIC DNA]</scope>
    <source>
        <strain evidence="6 7">15G-AUS-rot</strain>
    </source>
</reference>
<feature type="domain" description="PIN" evidence="5">
    <location>
        <begin position="6"/>
        <end position="116"/>
    </location>
</feature>
<keyword evidence="2" id="KW-0479">Metal-binding</keyword>
<keyword evidence="4" id="KW-0460">Magnesium</keyword>
<dbReference type="GO" id="GO:0016787">
    <property type="term" value="F:hydrolase activity"/>
    <property type="evidence" value="ECO:0007669"/>
    <property type="project" value="UniProtKB-KW"/>
</dbReference>
<dbReference type="InterPro" id="IPR041705">
    <property type="entry name" value="PIN_Sll0205"/>
</dbReference>
<dbReference type="Pfam" id="PF01850">
    <property type="entry name" value="PIN"/>
    <property type="match status" value="1"/>
</dbReference>
<dbReference type="PANTHER" id="PTHR36173:SF1">
    <property type="entry name" value="RIBONUCLEASE VAPC22"/>
    <property type="match status" value="1"/>
</dbReference>
<evidence type="ECO:0000313" key="7">
    <source>
        <dbReference type="Proteomes" id="UP000501003"/>
    </source>
</evidence>
<keyword evidence="1" id="KW-0540">Nuclease</keyword>
<keyword evidence="3" id="KW-0378">Hydrolase</keyword>
<gene>
    <name evidence="6" type="ORF">HRU87_06595</name>
</gene>
<dbReference type="InterPro" id="IPR052919">
    <property type="entry name" value="TA_system_RNase"/>
</dbReference>
<dbReference type="CDD" id="cd09872">
    <property type="entry name" value="PIN_Sll0205-like"/>
    <property type="match status" value="1"/>
</dbReference>
<organism evidence="6 7">
    <name type="scientific">Aquiluna borgnonia</name>
    <dbReference type="NCBI Taxonomy" id="2499157"/>
    <lineage>
        <taxon>Bacteria</taxon>
        <taxon>Bacillati</taxon>
        <taxon>Actinomycetota</taxon>
        <taxon>Actinomycetes</taxon>
        <taxon>Micrococcales</taxon>
        <taxon>Microbacteriaceae</taxon>
        <taxon>Luna cluster</taxon>
        <taxon>Luna-1 subcluster</taxon>
        <taxon>Aquiluna</taxon>
    </lineage>
</organism>
<keyword evidence="7" id="KW-1185">Reference proteome</keyword>